<dbReference type="InterPro" id="IPR006518">
    <property type="entry name" value="Trypano_RHS"/>
</dbReference>
<evidence type="ECO:0000313" key="4">
    <source>
        <dbReference type="EMBL" id="CCD16847.1"/>
    </source>
</evidence>
<name>F9WHQ3_TRYCI</name>
<protein>
    <submittedName>
        <fullName evidence="4">WGS project CAEQ00000000 data, annotated contig 683</fullName>
    </submittedName>
</protein>
<evidence type="ECO:0000259" key="3">
    <source>
        <dbReference type="Pfam" id="PF24466"/>
    </source>
</evidence>
<dbReference type="PANTHER" id="PTHR33129:SF3">
    <property type="entry name" value="HOT SPOT (RHS) PROTEIN, PUTATIVE-RELATED"/>
    <property type="match status" value="1"/>
</dbReference>
<feature type="domain" description="DUF7578" evidence="3">
    <location>
        <begin position="115"/>
        <end position="174"/>
    </location>
</feature>
<evidence type="ECO:0000259" key="1">
    <source>
        <dbReference type="Pfam" id="PF07999"/>
    </source>
</evidence>
<dbReference type="AlphaFoldDB" id="F9WHQ3"/>
<dbReference type="Pfam" id="PF20445">
    <property type="entry name" value="RHS_N"/>
    <property type="match status" value="1"/>
</dbReference>
<dbReference type="EMBL" id="CAEQ01002473">
    <property type="protein sequence ID" value="CCD16847.1"/>
    <property type="molecule type" value="Genomic_DNA"/>
</dbReference>
<accession>F9WHQ3</accession>
<feature type="domain" description="Retrotransposon hot spot protein N-terminal" evidence="2">
    <location>
        <begin position="245"/>
        <end position="369"/>
    </location>
</feature>
<dbReference type="Proteomes" id="UP000000702">
    <property type="component" value="Unassembled WGS sequence"/>
</dbReference>
<sequence length="629" mass="71292">MCVCFIAPQCVCAIAHPPSLLLLNSLIVRIALKARHKHKRVIQMEGGGVKRARDETEGEAVAPVVQAPASEEVTAATDAAVRPAATSREVVAQPSVQWTLDSRIRDVLMGDCGGLSDMGLHDFLMEHFGETFGSPSVSMRVFMDDPRLYVTDESVLVRIINSSPYVEFVRKYELHTTMNEAVNGLHTKGIFTLRRWASTAAANEAEGIDDSVKGKLNAALLIARDNKRPARNRNTPSRKEIDGGYDAVVNARWSYVVRSDEYGEGTLGMGVLGVAPGVQPRLWSEAQAKVIPDSWDPWEGDEVPGVKGKLVMAVLSSQKGWPYRFFDEEEIQMEKMDTLTGYNAACDAYIRKEDMRAWYFAKENINRWRMIFGDFCQFLLIGTPGIGKSSSTGSLLLYQLLRYPLEDLEVVAYFVDAGAYIFYKPKDRRRGRVVYYARQGAALREMRDMVSADNIKGYAIINTNWCSIDVQELPLRWGVIMISSPKLSSLQRFTYMRPDALPIYINCYEDAELKAALVWERHWQLEKGQIKKENVNIANDWKVLKERIDMVGPLPRYVLAREAIYEKRLKDVESALRLLPDGDFEYFMRVRDNPSEWYEDDTLHKLLKLVRLRVNGTLKQGDKPISLHV</sequence>
<dbReference type="PANTHER" id="PTHR33129">
    <property type="entry name" value="PROTEIN KINASE DOMAIN-CONTAINING PROTEIN-RELATED"/>
    <property type="match status" value="1"/>
</dbReference>
<evidence type="ECO:0000313" key="5">
    <source>
        <dbReference type="Proteomes" id="UP000000702"/>
    </source>
</evidence>
<proteinExistence type="predicted"/>
<dbReference type="InterPro" id="IPR056000">
    <property type="entry name" value="DUF7578"/>
</dbReference>
<dbReference type="InterPro" id="IPR046836">
    <property type="entry name" value="RHS_C"/>
</dbReference>
<dbReference type="Pfam" id="PF24466">
    <property type="entry name" value="DUF7578"/>
    <property type="match status" value="1"/>
</dbReference>
<reference evidence="5" key="1">
    <citation type="submission" date="2011-07" db="EMBL/GenBank/DDBJ databases">
        <title>Divergent evolution of antigenic variation in African trypanosomes.</title>
        <authorList>
            <person name="Jackson A.P."/>
            <person name="Berry A."/>
            <person name="Allison H.C."/>
            <person name="Burton P."/>
            <person name="Anderson J."/>
            <person name="Aslett M."/>
            <person name="Brown R."/>
            <person name="Corton N."/>
            <person name="Harris D."/>
            <person name="Hauser H."/>
            <person name="Gamble J."/>
            <person name="Gilderthorp R."/>
            <person name="McQuillan J."/>
            <person name="Quail M.A."/>
            <person name="Sanders M."/>
            <person name="Van Tonder A."/>
            <person name="Ginger M.L."/>
            <person name="Donelson J.E."/>
            <person name="Field M.C."/>
            <person name="Barry J.D."/>
            <person name="Berriman M."/>
            <person name="Hertz-Fowler C."/>
        </authorList>
    </citation>
    <scope>NUCLEOTIDE SEQUENCE [LARGE SCALE GENOMIC DNA]</scope>
    <source>
        <strain evidence="5">IL3000</strain>
    </source>
</reference>
<dbReference type="VEuPathDB" id="TriTrypDB:TcIL3000_0_17370"/>
<keyword evidence="5" id="KW-1185">Reference proteome</keyword>
<feature type="domain" description="Retrotransposon hot spot protein,C-terminal" evidence="1">
    <location>
        <begin position="379"/>
        <end position="628"/>
    </location>
</feature>
<dbReference type="InterPro" id="IPR046835">
    <property type="entry name" value="RHS_N"/>
</dbReference>
<gene>
    <name evidence="4" type="ORF">TCIL3000_0_17370</name>
</gene>
<dbReference type="InterPro" id="IPR052980">
    <property type="entry name" value="Crinkler_effector"/>
</dbReference>
<evidence type="ECO:0000259" key="2">
    <source>
        <dbReference type="Pfam" id="PF20445"/>
    </source>
</evidence>
<dbReference type="NCBIfam" id="TIGR01631">
    <property type="entry name" value="Trypano_RHS"/>
    <property type="match status" value="1"/>
</dbReference>
<organism evidence="4 5">
    <name type="scientific">Trypanosoma congolense (strain IL3000)</name>
    <dbReference type="NCBI Taxonomy" id="1068625"/>
    <lineage>
        <taxon>Eukaryota</taxon>
        <taxon>Discoba</taxon>
        <taxon>Euglenozoa</taxon>
        <taxon>Kinetoplastea</taxon>
        <taxon>Metakinetoplastina</taxon>
        <taxon>Trypanosomatida</taxon>
        <taxon>Trypanosomatidae</taxon>
        <taxon>Trypanosoma</taxon>
        <taxon>Nannomonas</taxon>
    </lineage>
</organism>
<reference evidence="4 5" key="2">
    <citation type="journal article" date="2012" name="Proc. Natl. Acad. Sci. U.S.A.">
        <title>Antigenic diversity is generated by distinct evolutionary mechanisms in African trypanosome species.</title>
        <authorList>
            <person name="Jackson A.P."/>
            <person name="Berry A."/>
            <person name="Aslett M."/>
            <person name="Allison H.C."/>
            <person name="Burton P."/>
            <person name="Vavrova-Anderson J."/>
            <person name="Brown R."/>
            <person name="Browne H."/>
            <person name="Corton N."/>
            <person name="Hauser H."/>
            <person name="Gamble J."/>
            <person name="Gilderthorp R."/>
            <person name="Marcello L."/>
            <person name="McQuillan J."/>
            <person name="Otto T.D."/>
            <person name="Quail M.A."/>
            <person name="Sanders M.J."/>
            <person name="van Tonder A."/>
            <person name="Ginger M.L."/>
            <person name="Field M.C."/>
            <person name="Barry J.D."/>
            <person name="Hertz-Fowler C."/>
            <person name="Berriman M."/>
        </authorList>
    </citation>
    <scope>NUCLEOTIDE SEQUENCE [LARGE SCALE GENOMIC DNA]</scope>
    <source>
        <strain evidence="4 5">IL3000</strain>
    </source>
</reference>
<comment type="caution">
    <text evidence="4">The sequence shown here is derived from an EMBL/GenBank/DDBJ whole genome shotgun (WGS) entry which is preliminary data.</text>
</comment>
<dbReference type="Pfam" id="PF07999">
    <property type="entry name" value="RHSP"/>
    <property type="match status" value="1"/>
</dbReference>